<dbReference type="EMBL" id="STGY01000026">
    <property type="protein sequence ID" value="THV42268.1"/>
    <property type="molecule type" value="Genomic_DNA"/>
</dbReference>
<proteinExistence type="predicted"/>
<dbReference type="RefSeq" id="WP_136533882.1">
    <property type="nucleotide sequence ID" value="NZ_STGY01000026.1"/>
</dbReference>
<keyword evidence="2" id="KW-1185">Reference proteome</keyword>
<evidence type="ECO:0000313" key="2">
    <source>
        <dbReference type="Proteomes" id="UP000308760"/>
    </source>
</evidence>
<protein>
    <submittedName>
        <fullName evidence="1">Uncharacterized protein</fullName>
    </submittedName>
</protein>
<dbReference type="Proteomes" id="UP000308760">
    <property type="component" value="Unassembled WGS sequence"/>
</dbReference>
<reference evidence="1 2" key="2">
    <citation type="submission" date="2019-05" db="EMBL/GenBank/DDBJ databases">
        <title>Glycomyces buryatensis sp. nov.</title>
        <authorList>
            <person name="Nikitina E."/>
        </authorList>
    </citation>
    <scope>NUCLEOTIDE SEQUENCE [LARGE SCALE GENOMIC DNA]</scope>
    <source>
        <strain evidence="1 2">18</strain>
    </source>
</reference>
<name>A0A4S8QD26_9ACTN</name>
<gene>
    <name evidence="1" type="ORF">FAB82_07255</name>
</gene>
<reference evidence="2" key="1">
    <citation type="submission" date="2019-04" db="EMBL/GenBank/DDBJ databases">
        <title>Nocardioides xinjiangensis sp. nov.</title>
        <authorList>
            <person name="Liu S."/>
        </authorList>
    </citation>
    <scope>NUCLEOTIDE SEQUENCE [LARGE SCALE GENOMIC DNA]</scope>
    <source>
        <strain evidence="2">18</strain>
    </source>
</reference>
<comment type="caution">
    <text evidence="1">The sequence shown here is derived from an EMBL/GenBank/DDBJ whole genome shotgun (WGS) entry which is preliminary data.</text>
</comment>
<dbReference type="OrthoDB" id="3398606at2"/>
<sequence length="121" mass="13542">MSMRPHRRTRQIRAYFQGLGLIAPKTGPCTDLDVVGLPVIATEAVADRVVRFSWVVGQPRLRLTLPHLEPETLGSIDGLDTRDPRLHLSEPIHAEWGSEHTEALLKAAQTAWETRQRQCSG</sequence>
<dbReference type="AlphaFoldDB" id="A0A4S8QD26"/>
<organism evidence="1 2">
    <name type="scientific">Glycomyces buryatensis</name>
    <dbReference type="NCBI Taxonomy" id="2570927"/>
    <lineage>
        <taxon>Bacteria</taxon>
        <taxon>Bacillati</taxon>
        <taxon>Actinomycetota</taxon>
        <taxon>Actinomycetes</taxon>
        <taxon>Glycomycetales</taxon>
        <taxon>Glycomycetaceae</taxon>
        <taxon>Glycomyces</taxon>
    </lineage>
</organism>
<evidence type="ECO:0000313" key="1">
    <source>
        <dbReference type="EMBL" id="THV42268.1"/>
    </source>
</evidence>
<accession>A0A4S8QD26</accession>